<dbReference type="GO" id="GO:0032259">
    <property type="term" value="P:methylation"/>
    <property type="evidence" value="ECO:0007669"/>
    <property type="project" value="UniProtKB-KW"/>
</dbReference>
<dbReference type="RefSeq" id="WP_379822350.1">
    <property type="nucleotide sequence ID" value="NZ_JBHUMD010000029.1"/>
</dbReference>
<keyword evidence="3" id="KW-1185">Reference proteome</keyword>
<dbReference type="PANTHER" id="PTHR42912">
    <property type="entry name" value="METHYLTRANSFERASE"/>
    <property type="match status" value="1"/>
</dbReference>
<evidence type="ECO:0000313" key="3">
    <source>
        <dbReference type="Proteomes" id="UP001597480"/>
    </source>
</evidence>
<dbReference type="PANTHER" id="PTHR42912:SF93">
    <property type="entry name" value="N6-ADENOSINE-METHYLTRANSFERASE TMT1A"/>
    <property type="match status" value="1"/>
</dbReference>
<dbReference type="GO" id="GO:0008168">
    <property type="term" value="F:methyltransferase activity"/>
    <property type="evidence" value="ECO:0007669"/>
    <property type="project" value="UniProtKB-KW"/>
</dbReference>
<dbReference type="InterPro" id="IPR029063">
    <property type="entry name" value="SAM-dependent_MTases_sf"/>
</dbReference>
<dbReference type="InterPro" id="IPR050508">
    <property type="entry name" value="Methyltransf_Superfamily"/>
</dbReference>
<name>A0ABW5NYU0_9FLAO</name>
<protein>
    <submittedName>
        <fullName evidence="2">Class I SAM-dependent DNA methyltransferase</fullName>
    </submittedName>
</protein>
<comment type="caution">
    <text evidence="2">The sequence shown here is derived from an EMBL/GenBank/DDBJ whole genome shotgun (WGS) entry which is preliminary data.</text>
</comment>
<dbReference type="EMBL" id="JBHUMD010000029">
    <property type="protein sequence ID" value="MFD2603525.1"/>
    <property type="molecule type" value="Genomic_DNA"/>
</dbReference>
<dbReference type="Proteomes" id="UP001597480">
    <property type="component" value="Unassembled WGS sequence"/>
</dbReference>
<feature type="domain" description="Methyltransferase" evidence="1">
    <location>
        <begin position="46"/>
        <end position="138"/>
    </location>
</feature>
<dbReference type="SUPFAM" id="SSF53335">
    <property type="entry name" value="S-adenosyl-L-methionine-dependent methyltransferases"/>
    <property type="match status" value="1"/>
</dbReference>
<organism evidence="2 3">
    <name type="scientific">Flavobacterium suzhouense</name>
    <dbReference type="NCBI Taxonomy" id="1529638"/>
    <lineage>
        <taxon>Bacteria</taxon>
        <taxon>Pseudomonadati</taxon>
        <taxon>Bacteroidota</taxon>
        <taxon>Flavobacteriia</taxon>
        <taxon>Flavobacteriales</taxon>
        <taxon>Flavobacteriaceae</taxon>
        <taxon>Flavobacterium</taxon>
    </lineage>
</organism>
<evidence type="ECO:0000313" key="2">
    <source>
        <dbReference type="EMBL" id="MFD2603525.1"/>
    </source>
</evidence>
<proteinExistence type="predicted"/>
<keyword evidence="2" id="KW-0808">Transferase</keyword>
<dbReference type="Pfam" id="PF13649">
    <property type="entry name" value="Methyltransf_25"/>
    <property type="match status" value="1"/>
</dbReference>
<sequence>MDKTSMAVAVFDKHAHEYEQRFMDVSLYDDTLNAFCDSLSKEDASILELGCGPGNITRYLLNKLPNLKILATDLSPNMLELAKKNNPEANFELLDCRDISKLSQKFDAVVCGFCLPYLSKEETLNLIKDIATVLNENGVFYLSTIEGNYSNSGLTTNSHGDSVYMYYYEEKYLKQAIEEHFKVMGTYHKHYNHNGSEVKDLILIAIKKS</sequence>
<accession>A0ABW5NYU0</accession>
<dbReference type="CDD" id="cd02440">
    <property type="entry name" value="AdoMet_MTases"/>
    <property type="match status" value="1"/>
</dbReference>
<dbReference type="Gene3D" id="3.40.50.150">
    <property type="entry name" value="Vaccinia Virus protein VP39"/>
    <property type="match status" value="1"/>
</dbReference>
<reference evidence="3" key="1">
    <citation type="journal article" date="2019" name="Int. J. Syst. Evol. Microbiol.">
        <title>The Global Catalogue of Microorganisms (GCM) 10K type strain sequencing project: providing services to taxonomists for standard genome sequencing and annotation.</title>
        <authorList>
            <consortium name="The Broad Institute Genomics Platform"/>
            <consortium name="The Broad Institute Genome Sequencing Center for Infectious Disease"/>
            <person name="Wu L."/>
            <person name="Ma J."/>
        </authorList>
    </citation>
    <scope>NUCLEOTIDE SEQUENCE [LARGE SCALE GENOMIC DNA]</scope>
    <source>
        <strain evidence="3">KCTC 42107</strain>
    </source>
</reference>
<keyword evidence="2" id="KW-0489">Methyltransferase</keyword>
<dbReference type="InterPro" id="IPR041698">
    <property type="entry name" value="Methyltransf_25"/>
</dbReference>
<gene>
    <name evidence="2" type="ORF">ACFSR3_15780</name>
</gene>
<evidence type="ECO:0000259" key="1">
    <source>
        <dbReference type="Pfam" id="PF13649"/>
    </source>
</evidence>